<evidence type="ECO:0000313" key="7">
    <source>
        <dbReference type="EMBL" id="GJM93628.1"/>
    </source>
</evidence>
<evidence type="ECO:0008006" key="9">
    <source>
        <dbReference type="Google" id="ProtNLM"/>
    </source>
</evidence>
<dbReference type="GO" id="GO:0016887">
    <property type="term" value="F:ATP hydrolysis activity"/>
    <property type="evidence" value="ECO:0007669"/>
    <property type="project" value="InterPro"/>
</dbReference>
<dbReference type="GO" id="GO:0003682">
    <property type="term" value="F:chromatin binding"/>
    <property type="evidence" value="ECO:0007669"/>
    <property type="project" value="TreeGrafter"/>
</dbReference>
<feature type="compositionally biased region" description="Basic and acidic residues" evidence="4">
    <location>
        <begin position="924"/>
        <end position="945"/>
    </location>
</feature>
<dbReference type="PANTHER" id="PTHR23069">
    <property type="entry name" value="AAA DOMAIN-CONTAINING"/>
    <property type="match status" value="1"/>
</dbReference>
<dbReference type="Pfam" id="PF00004">
    <property type="entry name" value="AAA"/>
    <property type="match status" value="1"/>
</dbReference>
<feature type="region of interest" description="Disordered" evidence="4">
    <location>
        <begin position="869"/>
        <end position="992"/>
    </location>
</feature>
<protein>
    <recommendedName>
        <fullName evidence="9">AAA+ ATPase domain-containing protein</fullName>
    </recommendedName>
</protein>
<evidence type="ECO:0000259" key="6">
    <source>
        <dbReference type="Pfam" id="PF17862"/>
    </source>
</evidence>
<dbReference type="InterPro" id="IPR027417">
    <property type="entry name" value="P-loop_NTPase"/>
</dbReference>
<dbReference type="InterPro" id="IPR041569">
    <property type="entry name" value="AAA_lid_3"/>
</dbReference>
<dbReference type="Gene3D" id="1.10.8.60">
    <property type="match status" value="1"/>
</dbReference>
<dbReference type="GO" id="GO:0005634">
    <property type="term" value="C:nucleus"/>
    <property type="evidence" value="ECO:0007669"/>
    <property type="project" value="TreeGrafter"/>
</dbReference>
<evidence type="ECO:0000313" key="8">
    <source>
        <dbReference type="Proteomes" id="UP001054889"/>
    </source>
</evidence>
<dbReference type="GO" id="GO:0042393">
    <property type="term" value="F:histone binding"/>
    <property type="evidence" value="ECO:0007669"/>
    <property type="project" value="TreeGrafter"/>
</dbReference>
<dbReference type="GO" id="GO:0006334">
    <property type="term" value="P:nucleosome assembly"/>
    <property type="evidence" value="ECO:0007669"/>
    <property type="project" value="TreeGrafter"/>
</dbReference>
<dbReference type="SUPFAM" id="SSF52540">
    <property type="entry name" value="P-loop containing nucleoside triphosphate hydrolases"/>
    <property type="match status" value="1"/>
</dbReference>
<feature type="domain" description="AAA ATPase AAA+ lid" evidence="6">
    <location>
        <begin position="716"/>
        <end position="746"/>
    </location>
</feature>
<feature type="compositionally biased region" description="Basic residues" evidence="4">
    <location>
        <begin position="1"/>
        <end position="23"/>
    </location>
</feature>
<evidence type="ECO:0000256" key="4">
    <source>
        <dbReference type="SAM" id="MobiDB-lite"/>
    </source>
</evidence>
<keyword evidence="3" id="KW-0067">ATP-binding</keyword>
<evidence type="ECO:0000256" key="2">
    <source>
        <dbReference type="ARBA" id="ARBA00022741"/>
    </source>
</evidence>
<gene>
    <name evidence="7" type="primary">ga10197</name>
    <name evidence="7" type="ORF">PR202_ga10197</name>
</gene>
<feature type="compositionally biased region" description="Acidic residues" evidence="4">
    <location>
        <begin position="108"/>
        <end position="122"/>
    </location>
</feature>
<feature type="domain" description="ATPase AAA-type core" evidence="5">
    <location>
        <begin position="655"/>
        <end position="690"/>
    </location>
</feature>
<feature type="region of interest" description="Disordered" evidence="4">
    <location>
        <begin position="1"/>
        <end position="129"/>
    </location>
</feature>
<name>A0AAV5C665_ELECO</name>
<keyword evidence="2" id="KW-0547">Nucleotide-binding</keyword>
<feature type="compositionally biased region" description="Basic and acidic residues" evidence="4">
    <location>
        <begin position="350"/>
        <end position="362"/>
    </location>
</feature>
<dbReference type="InterPro" id="IPR003959">
    <property type="entry name" value="ATPase_AAA_core"/>
</dbReference>
<organism evidence="7 8">
    <name type="scientific">Eleusine coracana subsp. coracana</name>
    <dbReference type="NCBI Taxonomy" id="191504"/>
    <lineage>
        <taxon>Eukaryota</taxon>
        <taxon>Viridiplantae</taxon>
        <taxon>Streptophyta</taxon>
        <taxon>Embryophyta</taxon>
        <taxon>Tracheophyta</taxon>
        <taxon>Spermatophyta</taxon>
        <taxon>Magnoliopsida</taxon>
        <taxon>Liliopsida</taxon>
        <taxon>Poales</taxon>
        <taxon>Poaceae</taxon>
        <taxon>PACMAD clade</taxon>
        <taxon>Chloridoideae</taxon>
        <taxon>Cynodonteae</taxon>
        <taxon>Eleusininae</taxon>
        <taxon>Eleusine</taxon>
    </lineage>
</organism>
<sequence length="1622" mass="178186">MPPSKPKRRRGGATSRGRKKHKRLDAIHDVARAPPPPSPGGIGGGDGEDSDAEARRRSTRVRRAPVLLDTSPLPSPRHKRPRGGGGGGFGSSGGSRRRSKGRSRDEVDDREMEGEEDEDDDGGNVVWRSRLRDRVKGKAKLGSRARSLYFGEEDYEYREEEGEEEGDDDDEEAGMVVVDVREGAEDEDAGEEIGGFRSQGRELRDREINLTIDLNVESHGSVEGVNVVGAEEGESGGRAEDKVAAGGEEEENSIVGMRNDLEGGKVEEMVEECGLQREEKAEELELPVPGGGNNGDELACDQGNKDVGARNSGGIERLGVQREQFAEESDLAIEQQMEVDRPGPVEQEEDAQRGEKMDHDPDVVLTRDGPKEKIRKSPVSDEKLGVKVVKEGRRCGLCGGGTDGKPPKIALHDAVDSDNEAYEGALPSEEPNYDMWDGFGDDPGWLGRLLGPIHDRFGIARIWVHQNCAVWSPEPCSRAEACVFDHRKFLIACNDHRHLFQPEGDKYIELIRKMKIKKMKADIRKLSHDAWRKDREAEEKWLENCGEDEEFLKREGKRLNRDLLRIAPVYIGGSAENEKLYQGWESVAGLSDVIQSMKEVVILPLLYPEFFSSLGLAPPRGILLHGHPGTGKTLVVRALIGACSQGNRRIAYFARKGADCLVIGATNRPDAIDSALRRPGRFDREIYFPLPTFENRSAILSLHTKNWPSPISGAFLSLIASQTVGYAGADLQAICTQAAINALKRTCPLHEILQSAEKGVEHGRVLLPSVLVEERDWLMALAVAPPPCSQREAGIAANDLVSSPLDSCLTVIHKLDLATMAQEGNGDILTGLTQILFLYAFGLSSISRFLLPNVRHRFSPEPELASIASLSSTSARGGAGWGRAGSEAEGEARGEVAGDGRKKEKRGDGESGLGARRSGLGARRRGEAQGEVAGDGRKKEKRGDRGSGLGARRNVAKRAGGEAEHGGAGWGRGGARRSGLGARRRGEGGGWLATGGRRRSPLLTLGFKIFLVDCFSWDDMIDSCALRLSHDLIQHHVQFLHERSHKNNHDEQKEVFASMEISAPGEPKASKNEQPPGIASRENLTQLAPSSFLQESAPNVKDRDENVQKIGFEDTIQRNPSNRVVKGNESLAIMSFGIQILQHPQFSKLCWVTSKLQEGPCTDINGPWKGWPFNSCLLHNTTSSDNDKSLNVGSNVVKGKEKTLRVRGLAAIGLLAYRGFYSSVIEVCADVRKVLGLWAYTFQRFHIDNTTRTRSKKISNQGRSCPDECQSTNASVQIDPSGNPTVAQDIPAQNTLDHEAVPTRPDEMQDNSVRRSPDRFEIHTVACDPGDDHVTSIAGRDAAEHNLVHSVPPAVNRGNSTQFDTATNDEKSNGANNDEKILESTSYEENCRSDIQIYENTESIEHLNDLQRAENSVASADNTEISRNNVSAEAHVGNNELKMNNPLDDLVSGHLINGNLQDNTKNPSLPKFPCLYKCCSACFRAVYKMVHDNLSNSLSPNHCLTVDDMHDILSSWSLSLLSTVRKHYSTQDMVNCEENFGKMQNQETRLEHCACQIDALLPRECICHMEGNDDDEATSTNPHSLFGQRLNYFFKDGVWMPSDDTSETTLHCSFGDYAFAQY</sequence>
<dbReference type="GO" id="GO:0005524">
    <property type="term" value="F:ATP binding"/>
    <property type="evidence" value="ECO:0007669"/>
    <property type="project" value="UniProtKB-KW"/>
</dbReference>
<feature type="region of interest" description="Disordered" evidence="4">
    <location>
        <begin position="223"/>
        <end position="265"/>
    </location>
</feature>
<evidence type="ECO:0000256" key="1">
    <source>
        <dbReference type="ARBA" id="ARBA00006914"/>
    </source>
</evidence>
<dbReference type="GO" id="GO:0006337">
    <property type="term" value="P:nucleosome disassembly"/>
    <property type="evidence" value="ECO:0007669"/>
    <property type="project" value="TreeGrafter"/>
</dbReference>
<proteinExistence type="inferred from homology"/>
<reference evidence="7" key="1">
    <citation type="journal article" date="2018" name="DNA Res.">
        <title>Multiple hybrid de novo genome assembly of finger millet, an orphan allotetraploid crop.</title>
        <authorList>
            <person name="Hatakeyama M."/>
            <person name="Aluri S."/>
            <person name="Balachadran M.T."/>
            <person name="Sivarajan S.R."/>
            <person name="Patrignani A."/>
            <person name="Gruter S."/>
            <person name="Poveda L."/>
            <person name="Shimizu-Inatsugi R."/>
            <person name="Baeten J."/>
            <person name="Francoijs K.J."/>
            <person name="Nataraja K.N."/>
            <person name="Reddy Y.A.N."/>
            <person name="Phadnis S."/>
            <person name="Ravikumar R.L."/>
            <person name="Schlapbach R."/>
            <person name="Sreeman S.M."/>
            <person name="Shimizu K.K."/>
        </authorList>
    </citation>
    <scope>NUCLEOTIDE SEQUENCE</scope>
</reference>
<evidence type="ECO:0000256" key="3">
    <source>
        <dbReference type="ARBA" id="ARBA00022840"/>
    </source>
</evidence>
<comment type="similarity">
    <text evidence="1">Belongs to the AAA ATPase family.</text>
</comment>
<dbReference type="EMBL" id="BQKI01000004">
    <property type="protein sequence ID" value="GJM93628.1"/>
    <property type="molecule type" value="Genomic_DNA"/>
</dbReference>
<feature type="compositionally biased region" description="Basic and acidic residues" evidence="4">
    <location>
        <begin position="890"/>
        <end position="909"/>
    </location>
</feature>
<comment type="caution">
    <text evidence="7">The sequence shown here is derived from an EMBL/GenBank/DDBJ whole genome shotgun (WGS) entry which is preliminary data.</text>
</comment>
<dbReference type="Proteomes" id="UP001054889">
    <property type="component" value="Unassembled WGS sequence"/>
</dbReference>
<feature type="compositionally biased region" description="Acidic residues" evidence="4">
    <location>
        <begin position="151"/>
        <end position="173"/>
    </location>
</feature>
<evidence type="ECO:0000259" key="5">
    <source>
        <dbReference type="Pfam" id="PF00004"/>
    </source>
</evidence>
<dbReference type="Pfam" id="PF17862">
    <property type="entry name" value="AAA_lid_3"/>
    <property type="match status" value="1"/>
</dbReference>
<feature type="region of interest" description="Disordered" evidence="4">
    <location>
        <begin position="283"/>
        <end position="367"/>
    </location>
</feature>
<feature type="compositionally biased region" description="Polar residues" evidence="4">
    <location>
        <begin position="1357"/>
        <end position="1366"/>
    </location>
</feature>
<dbReference type="FunFam" id="1.10.8.60:FF:000084">
    <property type="entry name" value="p-loop containing nucleoside triphosphate hydrolase superfamily protein"/>
    <property type="match status" value="1"/>
</dbReference>
<feature type="compositionally biased region" description="Basic and acidic residues" evidence="4">
    <location>
        <begin position="1368"/>
        <end position="1377"/>
    </location>
</feature>
<feature type="compositionally biased region" description="Gly residues" evidence="4">
    <location>
        <begin position="83"/>
        <end position="93"/>
    </location>
</feature>
<reference evidence="7" key="2">
    <citation type="submission" date="2021-12" db="EMBL/GenBank/DDBJ databases">
        <title>Resequencing data analysis of finger millet.</title>
        <authorList>
            <person name="Hatakeyama M."/>
            <person name="Aluri S."/>
            <person name="Balachadran M.T."/>
            <person name="Sivarajan S.R."/>
            <person name="Poveda L."/>
            <person name="Shimizu-Inatsugi R."/>
            <person name="Schlapbach R."/>
            <person name="Sreeman S.M."/>
            <person name="Shimizu K.K."/>
        </authorList>
    </citation>
    <scope>NUCLEOTIDE SEQUENCE</scope>
</reference>
<dbReference type="GO" id="GO:0045815">
    <property type="term" value="P:transcription initiation-coupled chromatin remodeling"/>
    <property type="evidence" value="ECO:0007669"/>
    <property type="project" value="TreeGrafter"/>
</dbReference>
<dbReference type="PANTHER" id="PTHR23069:SF7">
    <property type="entry name" value="P-LOOP CONTAINING NUCLEOSIDE TRIPHOSPHATE HYDROLASES SUPERFAMILY PROTEIN"/>
    <property type="match status" value="1"/>
</dbReference>
<feature type="region of interest" description="Disordered" evidence="4">
    <location>
        <begin position="1351"/>
        <end position="1377"/>
    </location>
</feature>
<dbReference type="Gene3D" id="3.40.50.300">
    <property type="entry name" value="P-loop containing nucleotide triphosphate hydrolases"/>
    <property type="match status" value="2"/>
</dbReference>
<accession>A0AAV5C665</accession>
<feature type="region of interest" description="Disordered" evidence="4">
    <location>
        <begin position="149"/>
        <end position="173"/>
    </location>
</feature>
<dbReference type="InterPro" id="IPR045199">
    <property type="entry name" value="ATAD2-like"/>
</dbReference>
<keyword evidence="8" id="KW-1185">Reference proteome</keyword>